<comment type="caution">
    <text evidence="8">The sequence shown here is derived from an EMBL/GenBank/DDBJ whole genome shotgun (WGS) entry which is preliminary data.</text>
</comment>
<keyword evidence="4 6" id="KW-1133">Transmembrane helix</keyword>
<dbReference type="GO" id="GO:0005886">
    <property type="term" value="C:plasma membrane"/>
    <property type="evidence" value="ECO:0007669"/>
    <property type="project" value="UniProtKB-SubCell"/>
</dbReference>
<dbReference type="OrthoDB" id="3223244at2"/>
<organism evidence="8 9">
    <name type="scientific">Micromonospora globbae</name>
    <dbReference type="NCBI Taxonomy" id="1894969"/>
    <lineage>
        <taxon>Bacteria</taxon>
        <taxon>Bacillati</taxon>
        <taxon>Actinomycetota</taxon>
        <taxon>Actinomycetes</taxon>
        <taxon>Micromonosporales</taxon>
        <taxon>Micromonosporaceae</taxon>
        <taxon>Micromonospora</taxon>
    </lineage>
</organism>
<dbReference type="Pfam" id="PF02687">
    <property type="entry name" value="FtsX"/>
    <property type="match status" value="2"/>
</dbReference>
<feature type="transmembrane region" description="Helical" evidence="6">
    <location>
        <begin position="20"/>
        <end position="41"/>
    </location>
</feature>
<dbReference type="RefSeq" id="WP_120326561.1">
    <property type="nucleotide sequence ID" value="NZ_RAQQ01000001.1"/>
</dbReference>
<feature type="transmembrane region" description="Helical" evidence="6">
    <location>
        <begin position="249"/>
        <end position="272"/>
    </location>
</feature>
<evidence type="ECO:0000256" key="5">
    <source>
        <dbReference type="ARBA" id="ARBA00023136"/>
    </source>
</evidence>
<evidence type="ECO:0000256" key="3">
    <source>
        <dbReference type="ARBA" id="ARBA00022692"/>
    </source>
</evidence>
<keyword evidence="3 6" id="KW-0812">Transmembrane</keyword>
<dbReference type="InterPro" id="IPR038766">
    <property type="entry name" value="Membrane_comp_ABC_pdt"/>
</dbReference>
<feature type="transmembrane region" description="Helical" evidence="6">
    <location>
        <begin position="70"/>
        <end position="95"/>
    </location>
</feature>
<evidence type="ECO:0000256" key="4">
    <source>
        <dbReference type="ARBA" id="ARBA00022989"/>
    </source>
</evidence>
<feature type="transmembrane region" description="Helical" evidence="6">
    <location>
        <begin position="161"/>
        <end position="182"/>
    </location>
</feature>
<dbReference type="EMBL" id="RAQQ01000001">
    <property type="protein sequence ID" value="RKF29322.1"/>
    <property type="molecule type" value="Genomic_DNA"/>
</dbReference>
<dbReference type="PANTHER" id="PTHR30287">
    <property type="entry name" value="MEMBRANE COMPONENT OF PREDICTED ABC SUPERFAMILY METABOLITE UPTAKE TRANSPORTER"/>
    <property type="match status" value="1"/>
</dbReference>
<evidence type="ECO:0000313" key="9">
    <source>
        <dbReference type="Proteomes" id="UP000285744"/>
    </source>
</evidence>
<feature type="transmembrane region" description="Helical" evidence="6">
    <location>
        <begin position="611"/>
        <end position="637"/>
    </location>
</feature>
<feature type="transmembrane region" description="Helical" evidence="6">
    <location>
        <begin position="516"/>
        <end position="539"/>
    </location>
</feature>
<evidence type="ECO:0000313" key="8">
    <source>
        <dbReference type="EMBL" id="RKF29322.1"/>
    </source>
</evidence>
<dbReference type="InterPro" id="IPR003838">
    <property type="entry name" value="ABC3_permease_C"/>
</dbReference>
<evidence type="ECO:0000256" key="2">
    <source>
        <dbReference type="ARBA" id="ARBA00022475"/>
    </source>
</evidence>
<feature type="transmembrane region" description="Helical" evidence="6">
    <location>
        <begin position="116"/>
        <end position="141"/>
    </location>
</feature>
<feature type="transmembrane region" description="Helical" evidence="6">
    <location>
        <begin position="293"/>
        <end position="315"/>
    </location>
</feature>
<protein>
    <submittedName>
        <fullName evidence="8">FtsX-like permease family protein</fullName>
    </submittedName>
</protein>
<proteinExistence type="predicted"/>
<feature type="domain" description="ABC3 transporter permease C-terminal" evidence="7">
    <location>
        <begin position="528"/>
        <end position="639"/>
    </location>
</feature>
<dbReference type="Proteomes" id="UP000285744">
    <property type="component" value="Unassembled WGS sequence"/>
</dbReference>
<accession>A0A420F8S0</accession>
<reference evidence="8 9" key="1">
    <citation type="journal article" date="2018" name="Int. J. Syst. Evol. Microbiol.">
        <title>Micromonospora globbae sp. nov., an endophytic actinomycete isolated from roots of Globba winitii C. H. Wright.</title>
        <authorList>
            <person name="Kuncharoen N."/>
            <person name="Pittayakhajonwut P."/>
            <person name="Tanasupawat S."/>
        </authorList>
    </citation>
    <scope>NUCLEOTIDE SEQUENCE [LARGE SCALE GENOMIC DNA]</scope>
    <source>
        <strain evidence="8 9">WPS1-2</strain>
    </source>
</reference>
<keyword evidence="5 6" id="KW-0472">Membrane</keyword>
<feature type="domain" description="ABC3 transporter permease C-terminal" evidence="7">
    <location>
        <begin position="72"/>
        <end position="193"/>
    </location>
</feature>
<dbReference type="AlphaFoldDB" id="A0A420F8S0"/>
<name>A0A420F8S0_9ACTN</name>
<comment type="subcellular location">
    <subcellularLocation>
        <location evidence="1">Cell membrane</location>
        <topology evidence="1">Multi-pass membrane protein</topology>
    </subcellularLocation>
</comment>
<gene>
    <name evidence="8" type="ORF">D7I43_01825</name>
</gene>
<dbReference type="PANTHER" id="PTHR30287:SF1">
    <property type="entry name" value="INNER MEMBRANE PROTEIN"/>
    <property type="match status" value="1"/>
</dbReference>
<evidence type="ECO:0000256" key="1">
    <source>
        <dbReference type="ARBA" id="ARBA00004651"/>
    </source>
</evidence>
<evidence type="ECO:0000259" key="7">
    <source>
        <dbReference type="Pfam" id="PF02687"/>
    </source>
</evidence>
<evidence type="ECO:0000256" key="6">
    <source>
        <dbReference type="SAM" id="Phobius"/>
    </source>
</evidence>
<sequence>MSPATSGLSRQTVRTSWPAYLGAFVALSSGVVLMATTVNLVGSVEATLTDLGGAATREQRQQLDDLTSMFGIMSAISLFMAVFVVGSTFGFVVATRRRELGLLRLVGATGRQVRRLVLGESVVVAAAAVVAGCLTATPLAAPVLGLIRRLGLTDLHLVAPPAWLAWAVAAPAGMAVALLGTWRSSRRAARVPPSAALREAAVERRRPSVAQLVVGTLCLAAVLTATVLARHAEPLFALVASVLLPEVVVIALMCFGTLLVPRLAALLALPFVSRDVAARLARDELRAAVRTTTSVAAPVLAISAVAGSMLLALSFTADWTSAQDRAQLRAPLVVRPGAGHATEVAATVAGHPAVKLVDARRRLTVAFGDEGRLEVDAVDVTTASVARGLHATKGSLRDLRGATVAVSETQVVDSGTGLGGHLRARIDGRTVDLTVVAVVPAAPDLYGDILLPVDLVAGELDDAPADELFVVPEPGTGTGAARTALGEALAGTGSRVLTGEEWIAEVTDQVRRSNNVGLTILLGPAGFYAAIAVVNATLIGASQRRRQHRALGLLGATRDQLRRTALWQATLVTGAGLVLGGLTTGYLGWLVRRAVTADLAGTGVDVPMTVPWAPLIAIVAACVGLAVAAATAGAVGLRKGLYRGRP</sequence>
<feature type="transmembrane region" description="Helical" evidence="6">
    <location>
        <begin position="208"/>
        <end position="229"/>
    </location>
</feature>
<keyword evidence="2" id="KW-1003">Cell membrane</keyword>
<feature type="transmembrane region" description="Helical" evidence="6">
    <location>
        <begin position="566"/>
        <end position="591"/>
    </location>
</feature>